<dbReference type="EMBL" id="QMFY01000035">
    <property type="protein sequence ID" value="RAV97610.1"/>
    <property type="molecule type" value="Genomic_DNA"/>
</dbReference>
<dbReference type="Pfam" id="PF14022">
    <property type="entry name" value="DUF4238"/>
    <property type="match status" value="1"/>
</dbReference>
<dbReference type="RefSeq" id="WP_112750183.1">
    <property type="nucleotide sequence ID" value="NZ_QMFY01000035.1"/>
</dbReference>
<proteinExistence type="predicted"/>
<dbReference type="Proteomes" id="UP000251889">
    <property type="component" value="Unassembled WGS sequence"/>
</dbReference>
<organism evidence="1 2">
    <name type="scientific">Pseudochryseolinea flava</name>
    <dbReference type="NCBI Taxonomy" id="2059302"/>
    <lineage>
        <taxon>Bacteria</taxon>
        <taxon>Pseudomonadati</taxon>
        <taxon>Bacteroidota</taxon>
        <taxon>Cytophagia</taxon>
        <taxon>Cytophagales</taxon>
        <taxon>Fulvivirgaceae</taxon>
        <taxon>Pseudochryseolinea</taxon>
    </lineage>
</organism>
<name>A0A364XTL5_9BACT</name>
<protein>
    <recommendedName>
        <fullName evidence="3">DUF4238 domain-containing protein</fullName>
    </recommendedName>
</protein>
<evidence type="ECO:0008006" key="3">
    <source>
        <dbReference type="Google" id="ProtNLM"/>
    </source>
</evidence>
<evidence type="ECO:0000313" key="2">
    <source>
        <dbReference type="Proteomes" id="UP000251889"/>
    </source>
</evidence>
<accession>A0A364XTL5</accession>
<sequence>MTTPVNQSQHKVPQVYLKKFGYKDLNNQWKVSVLKRGNERPMQKSIKSFTAEVNHFDIESDDPRIHRMFEKMNATLEGEYNNIVKEVESDGELSEKSIAYLLQFVAVQIVRSDKWRAQIMEFLEPDTRRNFLQFIIGHRAKDAQEFKDMPNQPFFQSLMDLPSDKLINRALLFFSEYLIMRIGHFEVVILETTDERPWYTSTDPVIVDNRIDKDNLEIFAKESEVYFPLTPKHLLYLHFKGSDDQVNSLRSLSSERIHLVEQAQAWEIQKKISANAHEFLVLAGEHREE</sequence>
<dbReference type="AlphaFoldDB" id="A0A364XTL5"/>
<evidence type="ECO:0000313" key="1">
    <source>
        <dbReference type="EMBL" id="RAV97610.1"/>
    </source>
</evidence>
<keyword evidence="2" id="KW-1185">Reference proteome</keyword>
<gene>
    <name evidence="1" type="ORF">DQQ10_27575</name>
</gene>
<comment type="caution">
    <text evidence="1">The sequence shown here is derived from an EMBL/GenBank/DDBJ whole genome shotgun (WGS) entry which is preliminary data.</text>
</comment>
<reference evidence="1 2" key="1">
    <citation type="submission" date="2018-06" db="EMBL/GenBank/DDBJ databases">
        <title>Chryseolinea flavus sp. nov., a member of the phylum Bacteroidetes isolated from soil.</title>
        <authorList>
            <person name="Li Y."/>
            <person name="Wang J."/>
        </authorList>
    </citation>
    <scope>NUCLEOTIDE SEQUENCE [LARGE SCALE GENOMIC DNA]</scope>
    <source>
        <strain evidence="1 2">SDU1-6</strain>
    </source>
</reference>
<dbReference type="InterPro" id="IPR025332">
    <property type="entry name" value="DUF4238"/>
</dbReference>
<dbReference type="OrthoDB" id="1417356at2"/>